<dbReference type="EMBL" id="LXFE01000506">
    <property type="protein sequence ID" value="OLL25095.1"/>
    <property type="molecule type" value="Genomic_DNA"/>
</dbReference>
<feature type="transmembrane region" description="Helical" evidence="6">
    <location>
        <begin position="117"/>
        <end position="138"/>
    </location>
</feature>
<organism evidence="8 9">
    <name type="scientific">Neolecta irregularis (strain DAH-3)</name>
    <dbReference type="NCBI Taxonomy" id="1198029"/>
    <lineage>
        <taxon>Eukaryota</taxon>
        <taxon>Fungi</taxon>
        <taxon>Dikarya</taxon>
        <taxon>Ascomycota</taxon>
        <taxon>Taphrinomycotina</taxon>
        <taxon>Neolectales</taxon>
        <taxon>Neolectaceae</taxon>
        <taxon>Neolecta</taxon>
    </lineage>
</organism>
<accession>A0A1U7LR08</accession>
<evidence type="ECO:0000313" key="8">
    <source>
        <dbReference type="EMBL" id="OLL25095.1"/>
    </source>
</evidence>
<dbReference type="OrthoDB" id="10021397at2759"/>
<comment type="similarity">
    <text evidence="2">Belongs to the major facilitator superfamily. TCR/Tet family.</text>
</comment>
<feature type="transmembrane region" description="Helical" evidence="6">
    <location>
        <begin position="86"/>
        <end position="105"/>
    </location>
</feature>
<dbReference type="OMA" id="IAKENCK"/>
<reference evidence="8 9" key="1">
    <citation type="submission" date="2016-04" db="EMBL/GenBank/DDBJ databases">
        <title>Evolutionary innovation and constraint leading to complex multicellularity in the Ascomycota.</title>
        <authorList>
            <person name="Cisse O."/>
            <person name="Nguyen A."/>
            <person name="Hewitt D.A."/>
            <person name="Jedd G."/>
            <person name="Stajich J.E."/>
        </authorList>
    </citation>
    <scope>NUCLEOTIDE SEQUENCE [LARGE SCALE GENOMIC DNA]</scope>
    <source>
        <strain evidence="8 9">DAH-3</strain>
    </source>
</reference>
<keyword evidence="4 6" id="KW-1133">Transmembrane helix</keyword>
<feature type="non-terminal residue" evidence="8">
    <location>
        <position position="139"/>
    </location>
</feature>
<feature type="domain" description="Major facilitator superfamily (MFS) profile" evidence="7">
    <location>
        <begin position="52"/>
        <end position="139"/>
    </location>
</feature>
<evidence type="ECO:0000256" key="1">
    <source>
        <dbReference type="ARBA" id="ARBA00004141"/>
    </source>
</evidence>
<name>A0A1U7LR08_NEOID</name>
<dbReference type="PANTHER" id="PTHR23501">
    <property type="entry name" value="MAJOR FACILITATOR SUPERFAMILY"/>
    <property type="match status" value="1"/>
</dbReference>
<gene>
    <name evidence="8" type="ORF">NEOLI_005230</name>
</gene>
<dbReference type="STRING" id="1198029.A0A1U7LR08"/>
<evidence type="ECO:0000259" key="7">
    <source>
        <dbReference type="PROSITE" id="PS50850"/>
    </source>
</evidence>
<dbReference type="PANTHER" id="PTHR23501:SF102">
    <property type="entry name" value="DRUG TRANSPORTER, PUTATIVE (AFU_ORTHOLOGUE AFUA_3G08530)-RELATED"/>
    <property type="match status" value="1"/>
</dbReference>
<dbReference type="AlphaFoldDB" id="A0A1U7LR08"/>
<dbReference type="Pfam" id="PF07690">
    <property type="entry name" value="MFS_1"/>
    <property type="match status" value="1"/>
</dbReference>
<dbReference type="InterPro" id="IPR036259">
    <property type="entry name" value="MFS_trans_sf"/>
</dbReference>
<evidence type="ECO:0000256" key="2">
    <source>
        <dbReference type="ARBA" id="ARBA00007520"/>
    </source>
</evidence>
<dbReference type="GO" id="GO:0022857">
    <property type="term" value="F:transmembrane transporter activity"/>
    <property type="evidence" value="ECO:0007669"/>
    <property type="project" value="InterPro"/>
</dbReference>
<keyword evidence="3 6" id="KW-0812">Transmembrane</keyword>
<dbReference type="SUPFAM" id="SSF103473">
    <property type="entry name" value="MFS general substrate transporter"/>
    <property type="match status" value="1"/>
</dbReference>
<keyword evidence="9" id="KW-1185">Reference proteome</keyword>
<dbReference type="PROSITE" id="PS50850">
    <property type="entry name" value="MFS"/>
    <property type="match status" value="1"/>
</dbReference>
<dbReference type="GO" id="GO:0005886">
    <property type="term" value="C:plasma membrane"/>
    <property type="evidence" value="ECO:0007669"/>
    <property type="project" value="TreeGrafter"/>
</dbReference>
<keyword evidence="5 6" id="KW-0472">Membrane</keyword>
<protein>
    <submittedName>
        <fullName evidence="8">Putative MFS-type transporter</fullName>
    </submittedName>
</protein>
<evidence type="ECO:0000256" key="6">
    <source>
        <dbReference type="SAM" id="Phobius"/>
    </source>
</evidence>
<evidence type="ECO:0000256" key="3">
    <source>
        <dbReference type="ARBA" id="ARBA00022692"/>
    </source>
</evidence>
<evidence type="ECO:0000256" key="5">
    <source>
        <dbReference type="ARBA" id="ARBA00023136"/>
    </source>
</evidence>
<comment type="subcellular location">
    <subcellularLocation>
        <location evidence="1">Membrane</location>
        <topology evidence="1">Multi-pass membrane protein</topology>
    </subcellularLocation>
</comment>
<comment type="caution">
    <text evidence="8">The sequence shown here is derived from an EMBL/GenBank/DDBJ whole genome shotgun (WGS) entry which is preliminary data.</text>
</comment>
<evidence type="ECO:0000313" key="9">
    <source>
        <dbReference type="Proteomes" id="UP000186594"/>
    </source>
</evidence>
<evidence type="ECO:0000256" key="4">
    <source>
        <dbReference type="ARBA" id="ARBA00022989"/>
    </source>
</evidence>
<proteinExistence type="inferred from homology"/>
<dbReference type="Gene3D" id="1.20.1720.10">
    <property type="entry name" value="Multidrug resistance protein D"/>
    <property type="match status" value="1"/>
</dbReference>
<dbReference type="Proteomes" id="UP000186594">
    <property type="component" value="Unassembled WGS sequence"/>
</dbReference>
<feature type="transmembrane region" description="Helical" evidence="6">
    <location>
        <begin position="51"/>
        <end position="74"/>
    </location>
</feature>
<sequence length="139" mass="15140">MTIQIAKENCKSDFRLDHNDIPTSGALGRDDELSQKAHEDTHYLPTNRIMIVFLGLMITVFLAALDQSIIATALPSIISDLGDGYLYSWVGLSYVLASTVFLPLYGKLSDLVGRKPVLYGTIVIFLIGSALCGLAQSMT</sequence>
<dbReference type="InterPro" id="IPR011701">
    <property type="entry name" value="MFS"/>
</dbReference>
<dbReference type="InterPro" id="IPR020846">
    <property type="entry name" value="MFS_dom"/>
</dbReference>